<reference evidence="2" key="1">
    <citation type="submission" date="2023-01" db="EMBL/GenBank/DDBJ databases">
        <title>Genome assembly of the deep-sea coral Lophelia pertusa.</title>
        <authorList>
            <person name="Herrera S."/>
            <person name="Cordes E."/>
        </authorList>
    </citation>
    <scope>NUCLEOTIDE SEQUENCE</scope>
    <source>
        <strain evidence="2">USNM1676648</strain>
        <tissue evidence="2">Polyp</tissue>
    </source>
</reference>
<feature type="signal peptide" evidence="1">
    <location>
        <begin position="1"/>
        <end position="21"/>
    </location>
</feature>
<dbReference type="EMBL" id="MU826844">
    <property type="protein sequence ID" value="KAJ7371577.1"/>
    <property type="molecule type" value="Genomic_DNA"/>
</dbReference>
<organism evidence="2 3">
    <name type="scientific">Desmophyllum pertusum</name>
    <dbReference type="NCBI Taxonomy" id="174260"/>
    <lineage>
        <taxon>Eukaryota</taxon>
        <taxon>Metazoa</taxon>
        <taxon>Cnidaria</taxon>
        <taxon>Anthozoa</taxon>
        <taxon>Hexacorallia</taxon>
        <taxon>Scleractinia</taxon>
        <taxon>Caryophylliina</taxon>
        <taxon>Caryophylliidae</taxon>
        <taxon>Desmophyllum</taxon>
    </lineage>
</organism>
<evidence type="ECO:0000256" key="1">
    <source>
        <dbReference type="SAM" id="SignalP"/>
    </source>
</evidence>
<sequence>MMMDHSLPILTLFSLFALSDSLSWNVKQPSGVHTGSPATLEWTISLTSEETSRANRFALIIVEREMFLYCNLWQIMAVKQFSSGVHKEIGNDDTFDVIPGNDMTLKLNNVTDIDATRFRCTFLSSFAAPRVSLRWK</sequence>
<comment type="caution">
    <text evidence="2">The sequence shown here is derived from an EMBL/GenBank/DDBJ whole genome shotgun (WGS) entry which is preliminary data.</text>
</comment>
<protein>
    <recommendedName>
        <fullName evidence="4">Immunoglobulin V-set domain-containing protein</fullName>
    </recommendedName>
</protein>
<feature type="chain" id="PRO_5040725752" description="Immunoglobulin V-set domain-containing protein" evidence="1">
    <location>
        <begin position="22"/>
        <end position="136"/>
    </location>
</feature>
<evidence type="ECO:0000313" key="2">
    <source>
        <dbReference type="EMBL" id="KAJ7371577.1"/>
    </source>
</evidence>
<accession>A0A9X0CPT7</accession>
<keyword evidence="3" id="KW-1185">Reference proteome</keyword>
<dbReference type="Proteomes" id="UP001163046">
    <property type="component" value="Unassembled WGS sequence"/>
</dbReference>
<keyword evidence="1" id="KW-0732">Signal</keyword>
<gene>
    <name evidence="2" type="ORF">OS493_024252</name>
</gene>
<dbReference type="AlphaFoldDB" id="A0A9X0CPT7"/>
<name>A0A9X0CPT7_9CNID</name>
<evidence type="ECO:0000313" key="3">
    <source>
        <dbReference type="Proteomes" id="UP001163046"/>
    </source>
</evidence>
<proteinExistence type="predicted"/>
<dbReference type="OrthoDB" id="5989275at2759"/>
<evidence type="ECO:0008006" key="4">
    <source>
        <dbReference type="Google" id="ProtNLM"/>
    </source>
</evidence>